<dbReference type="EMBL" id="MLBF01000004">
    <property type="protein sequence ID" value="OLN33259.1"/>
    <property type="molecule type" value="Genomic_DNA"/>
</dbReference>
<evidence type="ECO:0000256" key="1">
    <source>
        <dbReference type="SAM" id="MobiDB-lite"/>
    </source>
</evidence>
<organism evidence="2 3">
    <name type="scientific">Desulfosporosinus metallidurans</name>
    <dbReference type="NCBI Taxonomy" id="1888891"/>
    <lineage>
        <taxon>Bacteria</taxon>
        <taxon>Bacillati</taxon>
        <taxon>Bacillota</taxon>
        <taxon>Clostridia</taxon>
        <taxon>Eubacteriales</taxon>
        <taxon>Desulfitobacteriaceae</taxon>
        <taxon>Desulfosporosinus</taxon>
    </lineage>
</organism>
<protein>
    <submittedName>
        <fullName evidence="2">Uncharacterized protein</fullName>
    </submittedName>
</protein>
<gene>
    <name evidence="2" type="ORF">DSOL_0986</name>
</gene>
<reference evidence="2 3" key="1">
    <citation type="submission" date="2016-09" db="EMBL/GenBank/DDBJ databases">
        <title>Complete genome of Desulfosporosinus sp. OL.</title>
        <authorList>
            <person name="Mardanov A."/>
            <person name="Beletsky A."/>
            <person name="Panova A."/>
            <person name="Karnachuk O."/>
            <person name="Ravin N."/>
        </authorList>
    </citation>
    <scope>NUCLEOTIDE SEQUENCE [LARGE SCALE GENOMIC DNA]</scope>
    <source>
        <strain evidence="2 3">OL</strain>
    </source>
</reference>
<dbReference type="AlphaFoldDB" id="A0A1Q8R0V4"/>
<accession>A0A1Q8R0V4</accession>
<feature type="region of interest" description="Disordered" evidence="1">
    <location>
        <begin position="1"/>
        <end position="23"/>
    </location>
</feature>
<evidence type="ECO:0000313" key="2">
    <source>
        <dbReference type="EMBL" id="OLN33259.1"/>
    </source>
</evidence>
<comment type="caution">
    <text evidence="2">The sequence shown here is derived from an EMBL/GenBank/DDBJ whole genome shotgun (WGS) entry which is preliminary data.</text>
</comment>
<name>A0A1Q8R0V4_9FIRM</name>
<dbReference type="Proteomes" id="UP000186102">
    <property type="component" value="Unassembled WGS sequence"/>
</dbReference>
<dbReference type="STRING" id="1888891.DSOL_0986"/>
<feature type="compositionally biased region" description="Basic residues" evidence="1">
    <location>
        <begin position="1"/>
        <end position="13"/>
    </location>
</feature>
<keyword evidence="3" id="KW-1185">Reference proteome</keyword>
<evidence type="ECO:0000313" key="3">
    <source>
        <dbReference type="Proteomes" id="UP000186102"/>
    </source>
</evidence>
<sequence>MKQNVSRRRHRGARGTEAEEPSPCFRETKCFTEKAQGSAGTEAEEPSLCFLKFRQEIFKVT</sequence>
<proteinExistence type="predicted"/>